<dbReference type="GO" id="GO:0034657">
    <property type="term" value="C:GID complex"/>
    <property type="evidence" value="ECO:0007669"/>
    <property type="project" value="TreeGrafter"/>
</dbReference>
<comment type="caution">
    <text evidence="6">The sequence shown here is derived from an EMBL/GenBank/DDBJ whole genome shotgun (WGS) entry which is preliminary data.</text>
</comment>
<evidence type="ECO:0000256" key="1">
    <source>
        <dbReference type="ARBA" id="ARBA00004123"/>
    </source>
</evidence>
<evidence type="ECO:0000313" key="7">
    <source>
        <dbReference type="Proteomes" id="UP000292362"/>
    </source>
</evidence>
<evidence type="ECO:0000256" key="4">
    <source>
        <dbReference type="ARBA" id="ARBA00022737"/>
    </source>
</evidence>
<reference evidence="6 7" key="1">
    <citation type="submission" date="2017-12" db="EMBL/GenBank/DDBJ databases">
        <authorList>
            <person name="Pombert J.-F."/>
            <person name="Haag K.L."/>
            <person name="Ebert D."/>
        </authorList>
    </citation>
    <scope>NUCLEOTIDE SEQUENCE [LARGE SCALE GENOMIC DNA]</scope>
    <source>
        <strain evidence="6">FI-OER-3-3</strain>
    </source>
</reference>
<protein>
    <submittedName>
        <fullName evidence="6">Uncharacterized protein</fullName>
    </submittedName>
</protein>
<accession>A0A4Q9L4C8</accession>
<dbReference type="EMBL" id="PITJ01000567">
    <property type="protein sequence ID" value="TBU02056.1"/>
    <property type="molecule type" value="Genomic_DNA"/>
</dbReference>
<dbReference type="Proteomes" id="UP000292362">
    <property type="component" value="Unassembled WGS sequence"/>
</dbReference>
<evidence type="ECO:0000313" key="6">
    <source>
        <dbReference type="EMBL" id="TBU02056.1"/>
    </source>
</evidence>
<dbReference type="GO" id="GO:0005737">
    <property type="term" value="C:cytoplasm"/>
    <property type="evidence" value="ECO:0007669"/>
    <property type="project" value="UniProtKB-SubCell"/>
</dbReference>
<dbReference type="Gene3D" id="1.25.10.10">
    <property type="entry name" value="Leucine-rich Repeat Variant"/>
    <property type="match status" value="1"/>
</dbReference>
<dbReference type="GO" id="GO:0005634">
    <property type="term" value="C:nucleus"/>
    <property type="evidence" value="ECO:0007669"/>
    <property type="project" value="UniProtKB-SubCell"/>
</dbReference>
<dbReference type="GO" id="GO:0043161">
    <property type="term" value="P:proteasome-mediated ubiquitin-dependent protein catabolic process"/>
    <property type="evidence" value="ECO:0007669"/>
    <property type="project" value="TreeGrafter"/>
</dbReference>
<keyword evidence="5" id="KW-0539">Nucleus</keyword>
<dbReference type="SUPFAM" id="SSF48371">
    <property type="entry name" value="ARM repeat"/>
    <property type="match status" value="1"/>
</dbReference>
<dbReference type="InterPro" id="IPR038739">
    <property type="entry name" value="ARMC8/Vid28"/>
</dbReference>
<proteinExistence type="predicted"/>
<name>A0A4Q9L4C8_9MICR</name>
<evidence type="ECO:0000256" key="5">
    <source>
        <dbReference type="ARBA" id="ARBA00023242"/>
    </source>
</evidence>
<dbReference type="PANTHER" id="PTHR15651">
    <property type="entry name" value="ARMADILLO REPEAT-CONTAINING PROTEIN 8"/>
    <property type="match status" value="1"/>
</dbReference>
<dbReference type="PANTHER" id="PTHR15651:SF7">
    <property type="entry name" value="ARMADILLO REPEAT-CONTAINING PROTEIN 8"/>
    <property type="match status" value="1"/>
</dbReference>
<dbReference type="InterPro" id="IPR011989">
    <property type="entry name" value="ARM-like"/>
</dbReference>
<gene>
    <name evidence="6" type="ORF">CWI37_0567p0030</name>
</gene>
<dbReference type="VEuPathDB" id="MicrosporidiaDB:CWI37_0567p0030"/>
<sequence>MQLKVEYLKEIKNRIIGNKLEKIRLFEEGFITNNIEKYKNMKDLEIFSLYSEISSLLTTIKNDEINKTIKEFKIHEIIFEKIYFILKNFDTENKKYFLKLISAFRIIIGNLMPPVSFLMVKVLIIIIENKIEFDFESSYHKNELFRIFEIISENLSILGIFKSKKFIKIVNQSILDNSFNILYLLPFIERIIDKENILTIDMNNLVNRFYKSDIRVKLRIIECCIYWHLVYESIRIKEMMRNKSLIINEVDNLYDRIMNLKDEDLKGYIYFQNSVSDIEKIIESKNSNFCISINKPNINNSINSKNFFTEEFIEENDGSNFYEKIFFQDIDFSISKKFENQFFNVKNDDLTELTDNFDLLDFSDQIEMTESSVHPKDYKLDKPIIGRKGLEKYFKIQMKEKNTEKTNKKLEMLKNILNMLSSILFIERDKSLFLLSKLSQENENVQMICAILNFPDHLIDLFVDINRNNVSYVSVLYSMYAITSKWEENRRSICKSLVIPTIFAILKNKLSEKKFDETFLVIFCLLKSLTRSVTFLRTELPEYRIIEICLETLESIYLVDLNRKKNSSPRKMYEIIGHDSCLDGIKGRFLDSQEILSVSSTTISKKDNSTFFGNISNSNSSNLSFSSLNSESFENKLTINESSNSLNLQEKNHILEINTNFSENKNTLESQNGKSNKQFLDSNELISIESETISNEILSEKPLESDNLVENILVAIKKETFSILSNLLLEFGNYKNKFMDKNGLKIVVQKSENIEFNLFFLLKNFLYESNWDTKTYFIKNTEPDFFTKYIGEPTEDIYKKIISCFKNEIEFDKYYIKYRKLEDPDMISQTNNYLNDDISYIEITGRSNSSRNNVFENLNTSKEKPLNFQQNIPIQLSVPAMEQLMNVLRNLLCGTKEELKYIFRRFNSLLNSIFCYFKKLTSRVNRSNFPIITQIIYIFVNLSANNLKYKKMMLHDEIIDGIIELTKFKNKKLELSILWLIINLSWKEEEGVKNRIKILKMKGLFNWLKFLEYNDPVFTDKVQTALENLSFYESK</sequence>
<evidence type="ECO:0000256" key="2">
    <source>
        <dbReference type="ARBA" id="ARBA00004496"/>
    </source>
</evidence>
<evidence type="ECO:0000256" key="3">
    <source>
        <dbReference type="ARBA" id="ARBA00022490"/>
    </source>
</evidence>
<dbReference type="InterPro" id="IPR016024">
    <property type="entry name" value="ARM-type_fold"/>
</dbReference>
<organism evidence="6 7">
    <name type="scientific">Hamiltosporidium tvaerminnensis</name>
    <dbReference type="NCBI Taxonomy" id="1176355"/>
    <lineage>
        <taxon>Eukaryota</taxon>
        <taxon>Fungi</taxon>
        <taxon>Fungi incertae sedis</taxon>
        <taxon>Microsporidia</taxon>
        <taxon>Dubosqiidae</taxon>
        <taxon>Hamiltosporidium</taxon>
    </lineage>
</organism>
<keyword evidence="3" id="KW-0963">Cytoplasm</keyword>
<keyword evidence="4" id="KW-0677">Repeat</keyword>
<dbReference type="AlphaFoldDB" id="A0A4Q9L4C8"/>
<comment type="subcellular location">
    <subcellularLocation>
        <location evidence="2">Cytoplasm</location>
    </subcellularLocation>
    <subcellularLocation>
        <location evidence="1">Nucleus</location>
    </subcellularLocation>
</comment>